<evidence type="ECO:0000256" key="3">
    <source>
        <dbReference type="ARBA" id="ARBA00022679"/>
    </source>
</evidence>
<dbReference type="InterPro" id="IPR022882">
    <property type="entry name" value="tRNA_adenine-N6_MeTrfase"/>
</dbReference>
<dbReference type="CDD" id="cd02440">
    <property type="entry name" value="AdoMet_MTases"/>
    <property type="match status" value="1"/>
</dbReference>
<dbReference type="EC" id="2.1.1.223" evidence="6"/>
<evidence type="ECO:0000256" key="4">
    <source>
        <dbReference type="ARBA" id="ARBA00022691"/>
    </source>
</evidence>
<keyword evidence="2 6" id="KW-0489">Methyltransferase</keyword>
<keyword evidence="1 6" id="KW-0963">Cytoplasm</keyword>
<dbReference type="EMBL" id="JABZGR010000013">
    <property type="protein sequence ID" value="MBF0970448.1"/>
    <property type="molecule type" value="Genomic_DNA"/>
</dbReference>
<protein>
    <recommendedName>
        <fullName evidence="6">tRNA1(Val) (adenine(37)-N6)-methyltransferase</fullName>
        <ecNumber evidence="6">2.1.1.223</ecNumber>
    </recommendedName>
    <alternativeName>
        <fullName evidence="6">tRNA m6A37 methyltransferase</fullName>
    </alternativeName>
</protein>
<comment type="subcellular location">
    <subcellularLocation>
        <location evidence="6">Cytoplasm</location>
    </subcellularLocation>
</comment>
<proteinExistence type="inferred from homology"/>
<gene>
    <name evidence="8" type="ORF">HXK21_05340</name>
</gene>
<dbReference type="GO" id="GO:0003676">
    <property type="term" value="F:nucleic acid binding"/>
    <property type="evidence" value="ECO:0007669"/>
    <property type="project" value="InterPro"/>
</dbReference>
<dbReference type="SUPFAM" id="SSF53335">
    <property type="entry name" value="S-adenosyl-L-methionine-dependent methyltransferases"/>
    <property type="match status" value="1"/>
</dbReference>
<evidence type="ECO:0000256" key="5">
    <source>
        <dbReference type="ARBA" id="ARBA00022694"/>
    </source>
</evidence>
<dbReference type="InterPro" id="IPR007848">
    <property type="entry name" value="Small_mtfrase_dom"/>
</dbReference>
<dbReference type="GO" id="GO:0032259">
    <property type="term" value="P:methylation"/>
    <property type="evidence" value="ECO:0007669"/>
    <property type="project" value="UniProtKB-KW"/>
</dbReference>
<dbReference type="PANTHER" id="PTHR47739">
    <property type="entry name" value="TRNA1(VAL) (ADENINE(37)-N6)-METHYLTRANSFERASE"/>
    <property type="match status" value="1"/>
</dbReference>
<dbReference type="PROSITE" id="PS00092">
    <property type="entry name" value="N6_MTASE"/>
    <property type="match status" value="1"/>
</dbReference>
<dbReference type="GO" id="GO:0016430">
    <property type="term" value="F:tRNA (adenine-N6)-methyltransferase activity"/>
    <property type="evidence" value="ECO:0007669"/>
    <property type="project" value="UniProtKB-UniRule"/>
</dbReference>
<dbReference type="InterPro" id="IPR002052">
    <property type="entry name" value="DNA_methylase_N6_adenine_CS"/>
</dbReference>
<dbReference type="RefSeq" id="WP_303763885.1">
    <property type="nucleotide sequence ID" value="NZ_JABZGR010000013.1"/>
</dbReference>
<evidence type="ECO:0000313" key="9">
    <source>
        <dbReference type="Proteomes" id="UP000704068"/>
    </source>
</evidence>
<keyword evidence="5 6" id="KW-0819">tRNA processing</keyword>
<organism evidence="8 9">
    <name type="scientific">Alloprevotella tannerae</name>
    <dbReference type="NCBI Taxonomy" id="76122"/>
    <lineage>
        <taxon>Bacteria</taxon>
        <taxon>Pseudomonadati</taxon>
        <taxon>Bacteroidota</taxon>
        <taxon>Bacteroidia</taxon>
        <taxon>Bacteroidales</taxon>
        <taxon>Prevotellaceae</taxon>
        <taxon>Alloprevotella</taxon>
    </lineage>
</organism>
<comment type="caution">
    <text evidence="8">The sequence shown here is derived from an EMBL/GenBank/DDBJ whole genome shotgun (WGS) entry which is preliminary data.</text>
</comment>
<dbReference type="Gene3D" id="3.40.50.150">
    <property type="entry name" value="Vaccinia Virus protein VP39"/>
    <property type="match status" value="1"/>
</dbReference>
<dbReference type="AlphaFoldDB" id="A0A929WZW3"/>
<dbReference type="InterPro" id="IPR050210">
    <property type="entry name" value="tRNA_Adenine-N(6)_MTase"/>
</dbReference>
<dbReference type="Pfam" id="PF05175">
    <property type="entry name" value="MTS"/>
    <property type="match status" value="1"/>
</dbReference>
<dbReference type="GO" id="GO:0005737">
    <property type="term" value="C:cytoplasm"/>
    <property type="evidence" value="ECO:0007669"/>
    <property type="project" value="UniProtKB-SubCell"/>
</dbReference>
<comment type="function">
    <text evidence="6">Specifically methylates the adenine in position 37 of tRNA(1)(Val) (anticodon cmo5UAC).</text>
</comment>
<dbReference type="PRINTS" id="PR00507">
    <property type="entry name" value="N12N6MTFRASE"/>
</dbReference>
<keyword evidence="3 6" id="KW-0808">Transferase</keyword>
<dbReference type="HAMAP" id="MF_01872">
    <property type="entry name" value="tRNA_methyltr_YfiC"/>
    <property type="match status" value="1"/>
</dbReference>
<reference evidence="8" key="1">
    <citation type="submission" date="2020-04" db="EMBL/GenBank/DDBJ databases">
        <title>Deep metagenomics examines the oral microbiome during advanced dental caries in children, revealing novel taxa and co-occurrences with host molecules.</title>
        <authorList>
            <person name="Baker J.L."/>
            <person name="Morton J.T."/>
            <person name="Dinis M."/>
            <person name="Alvarez R."/>
            <person name="Tran N.C."/>
            <person name="Knight R."/>
            <person name="Edlund A."/>
        </authorList>
    </citation>
    <scope>NUCLEOTIDE SEQUENCE</scope>
    <source>
        <strain evidence="8">JCVI_34_bin.1</strain>
    </source>
</reference>
<evidence type="ECO:0000259" key="7">
    <source>
        <dbReference type="Pfam" id="PF05175"/>
    </source>
</evidence>
<comment type="catalytic activity">
    <reaction evidence="6">
        <text>adenosine(37) in tRNA1(Val) + S-adenosyl-L-methionine = N(6)-methyladenosine(37) in tRNA1(Val) + S-adenosyl-L-homocysteine + H(+)</text>
        <dbReference type="Rhea" id="RHEA:43160"/>
        <dbReference type="Rhea" id="RHEA-COMP:10369"/>
        <dbReference type="Rhea" id="RHEA-COMP:10370"/>
        <dbReference type="ChEBI" id="CHEBI:15378"/>
        <dbReference type="ChEBI" id="CHEBI:57856"/>
        <dbReference type="ChEBI" id="CHEBI:59789"/>
        <dbReference type="ChEBI" id="CHEBI:74411"/>
        <dbReference type="ChEBI" id="CHEBI:74449"/>
        <dbReference type="EC" id="2.1.1.223"/>
    </reaction>
</comment>
<feature type="domain" description="Methyltransferase small" evidence="7">
    <location>
        <begin position="34"/>
        <end position="117"/>
    </location>
</feature>
<dbReference type="PANTHER" id="PTHR47739:SF1">
    <property type="entry name" value="TRNA1(VAL) (ADENINE(37)-N6)-METHYLTRANSFERASE"/>
    <property type="match status" value="1"/>
</dbReference>
<dbReference type="InterPro" id="IPR029063">
    <property type="entry name" value="SAM-dependent_MTases_sf"/>
</dbReference>
<evidence type="ECO:0000256" key="6">
    <source>
        <dbReference type="HAMAP-Rule" id="MF_01872"/>
    </source>
</evidence>
<keyword evidence="4 6" id="KW-0949">S-adenosyl-L-methionine</keyword>
<accession>A0A929WZW3</accession>
<evidence type="ECO:0000256" key="2">
    <source>
        <dbReference type="ARBA" id="ARBA00022603"/>
    </source>
</evidence>
<comment type="similarity">
    <text evidence="6">Belongs to the methyltransferase superfamily. tRNA (adenine-N(6)-)-methyltransferase family.</text>
</comment>
<dbReference type="Proteomes" id="UP000704068">
    <property type="component" value="Unassembled WGS sequence"/>
</dbReference>
<dbReference type="GO" id="GO:0008033">
    <property type="term" value="P:tRNA processing"/>
    <property type="evidence" value="ECO:0007669"/>
    <property type="project" value="UniProtKB-UniRule"/>
</dbReference>
<evidence type="ECO:0000313" key="8">
    <source>
        <dbReference type="EMBL" id="MBF0970448.1"/>
    </source>
</evidence>
<sequence>MTEAFQFKQFTIRHDRCAMKVGTDGVLLGAWANAKGKRRILDIGTGSGLIALMLAQRTDAMITGIEIDPASAAQAQENVAASPWADRLQIVATDIAGYTSYQAFDLIVSNPPFFNEMLLPPDAARSQARHTQALTFEALLFHVQRLLSPKGSFCAILPATALTQFSLAAAAQALFVVHTTFVHTTMRKAPKRVLVELRKEVSPIVEDSFVLTGSDGRRSRAYEDLTKDYYVR</sequence>
<name>A0A929WZW3_9BACT</name>
<evidence type="ECO:0000256" key="1">
    <source>
        <dbReference type="ARBA" id="ARBA00022490"/>
    </source>
</evidence>